<organism evidence="1 2">
    <name type="scientific">Intestinimonas butyriciproducens</name>
    <dbReference type="NCBI Taxonomy" id="1297617"/>
    <lineage>
        <taxon>Bacteria</taxon>
        <taxon>Bacillati</taxon>
        <taxon>Bacillota</taxon>
        <taxon>Clostridia</taxon>
        <taxon>Eubacteriales</taxon>
        <taxon>Intestinimonas</taxon>
    </lineage>
</organism>
<dbReference type="STRING" id="1297617.IB211_00850"/>
<keyword evidence="2" id="KW-1185">Reference proteome</keyword>
<reference evidence="2" key="2">
    <citation type="submission" date="2015-04" db="EMBL/GenBank/DDBJ databases">
        <title>A butyrogenic pathway from the amino acid lysine in a human gut commensal.</title>
        <authorList>
            <person name="de Vos W.M."/>
            <person name="Bui N.T.P."/>
            <person name="Plugge C.M."/>
            <person name="Ritari J."/>
        </authorList>
    </citation>
    <scope>NUCLEOTIDE SEQUENCE [LARGE SCALE GENOMIC DNA]</scope>
    <source>
        <strain evidence="2">AF211</strain>
    </source>
</reference>
<evidence type="ECO:0000313" key="2">
    <source>
        <dbReference type="Proteomes" id="UP000064844"/>
    </source>
</evidence>
<reference evidence="1 2" key="1">
    <citation type="journal article" date="2015" name="Nat. Commun.">
        <title>Production of butyrate from lysine and the Amadori product fructoselysine by a human gut commensal.</title>
        <authorList>
            <person name="Bui T.P."/>
            <person name="Ritari J."/>
            <person name="Boeren S."/>
            <person name="de Waard P."/>
            <person name="Plugge C.M."/>
            <person name="de Vos W.M."/>
        </authorList>
    </citation>
    <scope>NUCLEOTIDE SEQUENCE [LARGE SCALE GENOMIC DNA]</scope>
    <source>
        <strain evidence="1 2">AF211</strain>
    </source>
</reference>
<dbReference type="Proteomes" id="UP000064844">
    <property type="component" value="Chromosome"/>
</dbReference>
<accession>A0A0S2W1K2</accession>
<sequence>MIRDMAETDAVCRGDTALVPYDIRKDSVPANPMAETQTE</sequence>
<dbReference type="AlphaFoldDB" id="A0A0S2W1K2"/>
<name>A0A0S2W1K2_9FIRM</name>
<evidence type="ECO:0000313" key="1">
    <source>
        <dbReference type="EMBL" id="ALP93244.1"/>
    </source>
</evidence>
<proteinExistence type="predicted"/>
<protein>
    <submittedName>
        <fullName evidence="1">Uncharacterized protein</fullName>
    </submittedName>
</protein>
<gene>
    <name evidence="1" type="ORF">IB211_00850</name>
</gene>
<dbReference type="EMBL" id="CP011307">
    <property type="protein sequence ID" value="ALP93244.1"/>
    <property type="molecule type" value="Genomic_DNA"/>
</dbReference>
<dbReference type="KEGG" id="ibu:IB211_00850"/>